<accession>A0A6N6JH25</accession>
<name>A0A6N6JH25_9RHOB</name>
<dbReference type="EMBL" id="BLJE01000002">
    <property type="protein sequence ID" value="GFE64689.1"/>
    <property type="molecule type" value="Genomic_DNA"/>
</dbReference>
<evidence type="ECO:0000313" key="2">
    <source>
        <dbReference type="Proteomes" id="UP000436822"/>
    </source>
</evidence>
<proteinExistence type="predicted"/>
<evidence type="ECO:0000313" key="1">
    <source>
        <dbReference type="EMBL" id="GFE64689.1"/>
    </source>
</evidence>
<dbReference type="RefSeq" id="WP_243144871.1">
    <property type="nucleotide sequence ID" value="NZ_BLJE01000002.1"/>
</dbReference>
<gene>
    <name evidence="1" type="ORF">KIN_17630</name>
</gene>
<dbReference type="AlphaFoldDB" id="A0A6N6JH25"/>
<protein>
    <submittedName>
        <fullName evidence="1">Uncharacterized protein</fullName>
    </submittedName>
</protein>
<dbReference type="Proteomes" id="UP000436822">
    <property type="component" value="Unassembled WGS sequence"/>
</dbReference>
<keyword evidence="2" id="KW-1185">Reference proteome</keyword>
<sequence length="78" mass="8511">MTFITNVGGVAAKIDENDRYATENTVPSRLILGRLLGQEQGAPEFVDFYIAEMRKVTNVVDQIPAEDRPMVGVENAAG</sequence>
<reference evidence="1 2" key="1">
    <citation type="submission" date="2019-12" db="EMBL/GenBank/DDBJ databases">
        <title>Litoreibacter badius sp. nov., a novel bacteriochlorophyll a-containing bacterium in the genus Litoreibacter.</title>
        <authorList>
            <person name="Kanamuro M."/>
            <person name="Takabe Y."/>
            <person name="Mori K."/>
            <person name="Takaichi S."/>
            <person name="Hanada S."/>
        </authorList>
    </citation>
    <scope>NUCLEOTIDE SEQUENCE [LARGE SCALE GENOMIC DNA]</scope>
    <source>
        <strain evidence="1 2">K6</strain>
    </source>
</reference>
<organism evidence="1 2">
    <name type="scientific">Litoreibacter roseus</name>
    <dbReference type="NCBI Taxonomy" id="2601869"/>
    <lineage>
        <taxon>Bacteria</taxon>
        <taxon>Pseudomonadati</taxon>
        <taxon>Pseudomonadota</taxon>
        <taxon>Alphaproteobacteria</taxon>
        <taxon>Rhodobacterales</taxon>
        <taxon>Roseobacteraceae</taxon>
        <taxon>Litoreibacter</taxon>
    </lineage>
</organism>
<comment type="caution">
    <text evidence="1">The sequence shown here is derived from an EMBL/GenBank/DDBJ whole genome shotgun (WGS) entry which is preliminary data.</text>
</comment>